<accession>A0ABN3CQC0</accession>
<dbReference type="EMBL" id="BAAAQX010000021">
    <property type="protein sequence ID" value="GAA2211591.1"/>
    <property type="molecule type" value="Genomic_DNA"/>
</dbReference>
<dbReference type="RefSeq" id="WP_344484444.1">
    <property type="nucleotide sequence ID" value="NZ_BAAAQX010000021.1"/>
</dbReference>
<evidence type="ECO:0000313" key="7">
    <source>
        <dbReference type="Proteomes" id="UP001499843"/>
    </source>
</evidence>
<dbReference type="InterPro" id="IPR009057">
    <property type="entry name" value="Homeodomain-like_sf"/>
</dbReference>
<keyword evidence="3" id="KW-0804">Transcription</keyword>
<dbReference type="InterPro" id="IPR001647">
    <property type="entry name" value="HTH_TetR"/>
</dbReference>
<dbReference type="SUPFAM" id="SSF48498">
    <property type="entry name" value="Tetracyclin repressor-like, C-terminal domain"/>
    <property type="match status" value="1"/>
</dbReference>
<dbReference type="PRINTS" id="PR00455">
    <property type="entry name" value="HTHTETR"/>
</dbReference>
<organism evidence="6 7">
    <name type="scientific">Nonomuraea monospora</name>
    <dbReference type="NCBI Taxonomy" id="568818"/>
    <lineage>
        <taxon>Bacteria</taxon>
        <taxon>Bacillati</taxon>
        <taxon>Actinomycetota</taxon>
        <taxon>Actinomycetes</taxon>
        <taxon>Streptosporangiales</taxon>
        <taxon>Streptosporangiaceae</taxon>
        <taxon>Nonomuraea</taxon>
    </lineage>
</organism>
<dbReference type="PANTHER" id="PTHR30055">
    <property type="entry name" value="HTH-TYPE TRANSCRIPTIONAL REGULATOR RUTR"/>
    <property type="match status" value="1"/>
</dbReference>
<protein>
    <submittedName>
        <fullName evidence="6">TetR/AcrR family transcriptional regulator</fullName>
    </submittedName>
</protein>
<dbReference type="InterPro" id="IPR011075">
    <property type="entry name" value="TetR_C"/>
</dbReference>
<evidence type="ECO:0000256" key="4">
    <source>
        <dbReference type="PROSITE-ProRule" id="PRU00335"/>
    </source>
</evidence>
<dbReference type="InterPro" id="IPR036271">
    <property type="entry name" value="Tet_transcr_reg_TetR-rel_C_sf"/>
</dbReference>
<dbReference type="Gene3D" id="1.10.10.60">
    <property type="entry name" value="Homeodomain-like"/>
    <property type="match status" value="1"/>
</dbReference>
<evidence type="ECO:0000313" key="6">
    <source>
        <dbReference type="EMBL" id="GAA2211591.1"/>
    </source>
</evidence>
<dbReference type="PANTHER" id="PTHR30055:SF148">
    <property type="entry name" value="TETR-FAMILY TRANSCRIPTIONAL REGULATOR"/>
    <property type="match status" value="1"/>
</dbReference>
<evidence type="ECO:0000256" key="3">
    <source>
        <dbReference type="ARBA" id="ARBA00023163"/>
    </source>
</evidence>
<name>A0ABN3CQC0_9ACTN</name>
<keyword evidence="2 4" id="KW-0238">DNA-binding</keyword>
<dbReference type="Pfam" id="PF16859">
    <property type="entry name" value="TetR_C_11"/>
    <property type="match status" value="1"/>
</dbReference>
<dbReference type="Gene3D" id="1.10.357.10">
    <property type="entry name" value="Tetracycline Repressor, domain 2"/>
    <property type="match status" value="1"/>
</dbReference>
<dbReference type="Pfam" id="PF00440">
    <property type="entry name" value="TetR_N"/>
    <property type="match status" value="1"/>
</dbReference>
<evidence type="ECO:0000256" key="1">
    <source>
        <dbReference type="ARBA" id="ARBA00023015"/>
    </source>
</evidence>
<sequence length="210" mass="23086">MPQEPNPQRRSEKSRTAIIEAALELCAEHGYGHVTVEAIAARAKVSKKTIYRWWPSKGAVVLDALDETVNPAIAFPDTGDLRADLEAQMWGLLHGVMTEPRTGRALTGLIADTQHDPDLARSLNDDLIRPRADEARARLTKAKTDGQIDPDADLDLALELLYGPVYYRLLLHQGDLHTRAELGKLIDHVLSALAPEGKALARSPALDQDH</sequence>
<dbReference type="SUPFAM" id="SSF46689">
    <property type="entry name" value="Homeodomain-like"/>
    <property type="match status" value="1"/>
</dbReference>
<dbReference type="InterPro" id="IPR050109">
    <property type="entry name" value="HTH-type_TetR-like_transc_reg"/>
</dbReference>
<reference evidence="6 7" key="1">
    <citation type="journal article" date="2019" name="Int. J. Syst. Evol. Microbiol.">
        <title>The Global Catalogue of Microorganisms (GCM) 10K type strain sequencing project: providing services to taxonomists for standard genome sequencing and annotation.</title>
        <authorList>
            <consortium name="The Broad Institute Genomics Platform"/>
            <consortium name="The Broad Institute Genome Sequencing Center for Infectious Disease"/>
            <person name="Wu L."/>
            <person name="Ma J."/>
        </authorList>
    </citation>
    <scope>NUCLEOTIDE SEQUENCE [LARGE SCALE GENOMIC DNA]</scope>
    <source>
        <strain evidence="6 7">JCM 16114</strain>
    </source>
</reference>
<feature type="domain" description="HTH tetR-type" evidence="5">
    <location>
        <begin position="12"/>
        <end position="72"/>
    </location>
</feature>
<proteinExistence type="predicted"/>
<evidence type="ECO:0000256" key="2">
    <source>
        <dbReference type="ARBA" id="ARBA00023125"/>
    </source>
</evidence>
<comment type="caution">
    <text evidence="6">The sequence shown here is derived from an EMBL/GenBank/DDBJ whole genome shotgun (WGS) entry which is preliminary data.</text>
</comment>
<gene>
    <name evidence="6" type="ORF">GCM10009850_070510</name>
</gene>
<evidence type="ECO:0000259" key="5">
    <source>
        <dbReference type="PROSITE" id="PS50977"/>
    </source>
</evidence>
<keyword evidence="1" id="KW-0805">Transcription regulation</keyword>
<dbReference type="Proteomes" id="UP001499843">
    <property type="component" value="Unassembled WGS sequence"/>
</dbReference>
<keyword evidence="7" id="KW-1185">Reference proteome</keyword>
<dbReference type="PROSITE" id="PS50977">
    <property type="entry name" value="HTH_TETR_2"/>
    <property type="match status" value="1"/>
</dbReference>
<feature type="DNA-binding region" description="H-T-H motif" evidence="4">
    <location>
        <begin position="35"/>
        <end position="54"/>
    </location>
</feature>